<gene>
    <name evidence="4" type="ORF">ACFQGD_09385</name>
</gene>
<organism evidence="4 5">
    <name type="scientific">Haloechinothrix salitolerans</name>
    <dbReference type="NCBI Taxonomy" id="926830"/>
    <lineage>
        <taxon>Bacteria</taxon>
        <taxon>Bacillati</taxon>
        <taxon>Actinomycetota</taxon>
        <taxon>Actinomycetes</taxon>
        <taxon>Pseudonocardiales</taxon>
        <taxon>Pseudonocardiaceae</taxon>
        <taxon>Haloechinothrix</taxon>
    </lineage>
</organism>
<dbReference type="RefSeq" id="WP_345403365.1">
    <property type="nucleotide sequence ID" value="NZ_BAABLA010000114.1"/>
</dbReference>
<dbReference type="SUPFAM" id="SSF159774">
    <property type="entry name" value="YerB-like"/>
    <property type="match status" value="1"/>
</dbReference>
<accession>A0ABW2BYL1</accession>
<evidence type="ECO:0000313" key="4">
    <source>
        <dbReference type="EMBL" id="MFC6867362.1"/>
    </source>
</evidence>
<dbReference type="EMBL" id="JBHSXX010000001">
    <property type="protein sequence ID" value="MFC6867362.1"/>
    <property type="molecule type" value="Genomic_DNA"/>
</dbReference>
<dbReference type="InterPro" id="IPR023158">
    <property type="entry name" value="YerB-like_sf"/>
</dbReference>
<protein>
    <submittedName>
        <fullName evidence="4">DUF3048 domain-containing protein</fullName>
    </submittedName>
</protein>
<feature type="compositionally biased region" description="Low complexity" evidence="1">
    <location>
        <begin position="45"/>
        <end position="56"/>
    </location>
</feature>
<dbReference type="InterPro" id="IPR035328">
    <property type="entry name" value="DUF3048_C"/>
</dbReference>
<dbReference type="Gene3D" id="3.50.90.10">
    <property type="entry name" value="YerB-like"/>
    <property type="match status" value="1"/>
</dbReference>
<evidence type="ECO:0000259" key="3">
    <source>
        <dbReference type="Pfam" id="PF17479"/>
    </source>
</evidence>
<feature type="domain" description="DUF3048" evidence="2">
    <location>
        <begin position="66"/>
        <end position="189"/>
    </location>
</feature>
<name>A0ABW2BYL1_9PSEU</name>
<reference evidence="5" key="1">
    <citation type="journal article" date="2019" name="Int. J. Syst. Evol. Microbiol.">
        <title>The Global Catalogue of Microorganisms (GCM) 10K type strain sequencing project: providing services to taxonomists for standard genome sequencing and annotation.</title>
        <authorList>
            <consortium name="The Broad Institute Genomics Platform"/>
            <consortium name="The Broad Institute Genome Sequencing Center for Infectious Disease"/>
            <person name="Wu L."/>
            <person name="Ma J."/>
        </authorList>
    </citation>
    <scope>NUCLEOTIDE SEQUENCE [LARGE SCALE GENOMIC DNA]</scope>
    <source>
        <strain evidence="5">KCTC 32255</strain>
    </source>
</reference>
<dbReference type="Pfam" id="PF17479">
    <property type="entry name" value="DUF3048_C"/>
    <property type="match status" value="1"/>
</dbReference>
<dbReference type="Proteomes" id="UP001596337">
    <property type="component" value="Unassembled WGS sequence"/>
</dbReference>
<evidence type="ECO:0000259" key="2">
    <source>
        <dbReference type="Pfam" id="PF11258"/>
    </source>
</evidence>
<evidence type="ECO:0000313" key="5">
    <source>
        <dbReference type="Proteomes" id="UP001596337"/>
    </source>
</evidence>
<feature type="region of interest" description="Disordered" evidence="1">
    <location>
        <begin position="34"/>
        <end position="68"/>
    </location>
</feature>
<dbReference type="InterPro" id="IPR021416">
    <property type="entry name" value="DUF3048_N"/>
</dbReference>
<feature type="domain" description="DUF3048" evidence="3">
    <location>
        <begin position="213"/>
        <end position="328"/>
    </location>
</feature>
<keyword evidence="5" id="KW-1185">Reference proteome</keyword>
<feature type="region of interest" description="Disordered" evidence="1">
    <location>
        <begin position="187"/>
        <end position="209"/>
    </location>
</feature>
<comment type="caution">
    <text evidence="4">The sequence shown here is derived from an EMBL/GenBank/DDBJ whole genome shotgun (WGS) entry which is preliminary data.</text>
</comment>
<sequence length="333" mass="36528">MARRWRETGIAVLGAGVVVALVLVLLQFVGDDGPAEQAVRPSPKPTSSTTTTTKSAPKPPPKPSRWPRGLVVKVDNTSAARPHVGLRMSDLIFVEPVEGGLTRMAAVYWGKRPRVIGPVRSARETDIQMLAQMRRPVLTYSGAAPELHPALARAPLVRATPRTQPGAFYRVGGRPVPHNLFVNPRRLPNTKPTSSPLPFGPAPKGGKKTKRFDVSYRSASYDFRWSPRGDNWVIRLNGRPLTSAGTGRVHASTIVVQRVKIVRGQGIVDTAGDMSPVVKSVGKGKATVLRDGKAYAAKWSRPNPKRETVYRLARNNKRLLFDRGRVWVLFVPK</sequence>
<evidence type="ECO:0000256" key="1">
    <source>
        <dbReference type="SAM" id="MobiDB-lite"/>
    </source>
</evidence>
<proteinExistence type="predicted"/>
<dbReference type="Pfam" id="PF11258">
    <property type="entry name" value="DUF3048"/>
    <property type="match status" value="1"/>
</dbReference>